<dbReference type="Proteomes" id="UP000186074">
    <property type="component" value="Chromosome"/>
</dbReference>
<dbReference type="SMART" id="SM00448">
    <property type="entry name" value="REC"/>
    <property type="match status" value="1"/>
</dbReference>
<keyword evidence="11" id="KW-1185">Reference proteome</keyword>
<dbReference type="Pfam" id="PF00486">
    <property type="entry name" value="Trans_reg_C"/>
    <property type="match status" value="1"/>
</dbReference>
<dbReference type="Gene3D" id="3.40.50.2300">
    <property type="match status" value="1"/>
</dbReference>
<dbReference type="InterPro" id="IPR039420">
    <property type="entry name" value="WalR-like"/>
</dbReference>
<feature type="domain" description="Response regulatory" evidence="8">
    <location>
        <begin position="2"/>
        <end position="116"/>
    </location>
</feature>
<dbReference type="InterPro" id="IPR001789">
    <property type="entry name" value="Sig_transdc_resp-reg_receiver"/>
</dbReference>
<keyword evidence="3" id="KW-0805">Transcription regulation</keyword>
<dbReference type="PROSITE" id="PS51755">
    <property type="entry name" value="OMPR_PHOB"/>
    <property type="match status" value="1"/>
</dbReference>
<dbReference type="AlphaFoldDB" id="A0A1P8KIL7"/>
<keyword evidence="5" id="KW-0804">Transcription</keyword>
<evidence type="ECO:0000256" key="3">
    <source>
        <dbReference type="ARBA" id="ARBA00023015"/>
    </source>
</evidence>
<name>A0A1P8KIL7_9BACT</name>
<dbReference type="SMART" id="SM00862">
    <property type="entry name" value="Trans_reg_C"/>
    <property type="match status" value="1"/>
</dbReference>
<feature type="domain" description="OmpR/PhoB-type" evidence="9">
    <location>
        <begin position="124"/>
        <end position="219"/>
    </location>
</feature>
<dbReference type="RefSeq" id="WP_076082874.1">
    <property type="nucleotide sequence ID" value="NZ_CP019070.1"/>
</dbReference>
<dbReference type="GO" id="GO:0006355">
    <property type="term" value="P:regulation of DNA-templated transcription"/>
    <property type="evidence" value="ECO:0007669"/>
    <property type="project" value="InterPro"/>
</dbReference>
<dbReference type="SUPFAM" id="SSF46894">
    <property type="entry name" value="C-terminal effector domain of the bipartite response regulators"/>
    <property type="match status" value="1"/>
</dbReference>
<dbReference type="GO" id="GO:0005829">
    <property type="term" value="C:cytosol"/>
    <property type="evidence" value="ECO:0007669"/>
    <property type="project" value="TreeGrafter"/>
</dbReference>
<evidence type="ECO:0000313" key="11">
    <source>
        <dbReference type="Proteomes" id="UP000186074"/>
    </source>
</evidence>
<dbReference type="OrthoDB" id="8912111at2"/>
<evidence type="ECO:0000256" key="6">
    <source>
        <dbReference type="PROSITE-ProRule" id="PRU00169"/>
    </source>
</evidence>
<dbReference type="SUPFAM" id="SSF52172">
    <property type="entry name" value="CheY-like"/>
    <property type="match status" value="1"/>
</dbReference>
<accession>A0A1P8KIL7</accession>
<keyword evidence="1 6" id="KW-0597">Phosphoprotein</keyword>
<dbReference type="PANTHER" id="PTHR48111:SF21">
    <property type="entry name" value="DNA-BINDING DUAL MASTER TRANSCRIPTIONAL REGULATOR RPAA"/>
    <property type="match status" value="1"/>
</dbReference>
<keyword evidence="4 7" id="KW-0238">DNA-binding</keyword>
<evidence type="ECO:0000259" key="9">
    <source>
        <dbReference type="PROSITE" id="PS51755"/>
    </source>
</evidence>
<dbReference type="EMBL" id="CP019070">
    <property type="protein sequence ID" value="APW64398.1"/>
    <property type="molecule type" value="Genomic_DNA"/>
</dbReference>
<evidence type="ECO:0000259" key="8">
    <source>
        <dbReference type="PROSITE" id="PS50110"/>
    </source>
</evidence>
<dbReference type="KEGG" id="alp:LPB137_00395"/>
<evidence type="ECO:0000256" key="1">
    <source>
        <dbReference type="ARBA" id="ARBA00022553"/>
    </source>
</evidence>
<organism evidence="10 11">
    <name type="scientific">Poseidonibacter parvus</name>
    <dbReference type="NCBI Taxonomy" id="1850254"/>
    <lineage>
        <taxon>Bacteria</taxon>
        <taxon>Pseudomonadati</taxon>
        <taxon>Campylobacterota</taxon>
        <taxon>Epsilonproteobacteria</taxon>
        <taxon>Campylobacterales</taxon>
        <taxon>Arcobacteraceae</taxon>
        <taxon>Poseidonibacter</taxon>
    </lineage>
</organism>
<feature type="modified residue" description="4-aspartylphosphate" evidence="6">
    <location>
        <position position="51"/>
    </location>
</feature>
<dbReference type="Pfam" id="PF00072">
    <property type="entry name" value="Response_reg"/>
    <property type="match status" value="1"/>
</dbReference>
<sequence length="219" mass="25422">MKILLLEDDSLLNEIIEEFLDELGHEVHTTFDGQEAIEAIYERSFDLLLLDVNVPSLNGFDLLKSLKERQIDIPSIYITSLHTSKDMQEGFDSGADDYIKKPFTLSELNLRINNIKRLRQIDNQEIKVLSQNFSYNYNTKDIIFENKQTHLSKTEAKVFEYLLKNKNKAVSIDEISLNNWVYDEVPTATTIRTYIKNLRKVLGKDMIITIKGIGYKLKL</sequence>
<dbReference type="STRING" id="1850254.LPB137_00395"/>
<evidence type="ECO:0000313" key="10">
    <source>
        <dbReference type="EMBL" id="APW64398.1"/>
    </source>
</evidence>
<dbReference type="Gene3D" id="1.10.10.10">
    <property type="entry name" value="Winged helix-like DNA-binding domain superfamily/Winged helix DNA-binding domain"/>
    <property type="match status" value="1"/>
</dbReference>
<dbReference type="InterPro" id="IPR036388">
    <property type="entry name" value="WH-like_DNA-bd_sf"/>
</dbReference>
<proteinExistence type="predicted"/>
<gene>
    <name evidence="10" type="ORF">LPB137_00395</name>
</gene>
<evidence type="ECO:0000256" key="5">
    <source>
        <dbReference type="ARBA" id="ARBA00023163"/>
    </source>
</evidence>
<dbReference type="PANTHER" id="PTHR48111">
    <property type="entry name" value="REGULATOR OF RPOS"/>
    <property type="match status" value="1"/>
</dbReference>
<keyword evidence="2" id="KW-0902">Two-component regulatory system</keyword>
<dbReference type="GO" id="GO:0000976">
    <property type="term" value="F:transcription cis-regulatory region binding"/>
    <property type="evidence" value="ECO:0007669"/>
    <property type="project" value="TreeGrafter"/>
</dbReference>
<dbReference type="GO" id="GO:0032993">
    <property type="term" value="C:protein-DNA complex"/>
    <property type="evidence" value="ECO:0007669"/>
    <property type="project" value="TreeGrafter"/>
</dbReference>
<dbReference type="GO" id="GO:0000156">
    <property type="term" value="F:phosphorelay response regulator activity"/>
    <property type="evidence" value="ECO:0007669"/>
    <property type="project" value="TreeGrafter"/>
</dbReference>
<evidence type="ECO:0000256" key="7">
    <source>
        <dbReference type="PROSITE-ProRule" id="PRU01091"/>
    </source>
</evidence>
<feature type="DNA-binding region" description="OmpR/PhoB-type" evidence="7">
    <location>
        <begin position="124"/>
        <end position="219"/>
    </location>
</feature>
<dbReference type="PROSITE" id="PS50110">
    <property type="entry name" value="RESPONSE_REGULATORY"/>
    <property type="match status" value="1"/>
</dbReference>
<dbReference type="CDD" id="cd00383">
    <property type="entry name" value="trans_reg_C"/>
    <property type="match status" value="1"/>
</dbReference>
<dbReference type="InterPro" id="IPR016032">
    <property type="entry name" value="Sig_transdc_resp-reg_C-effctor"/>
</dbReference>
<evidence type="ECO:0000256" key="4">
    <source>
        <dbReference type="ARBA" id="ARBA00023125"/>
    </source>
</evidence>
<evidence type="ECO:0000256" key="2">
    <source>
        <dbReference type="ARBA" id="ARBA00023012"/>
    </source>
</evidence>
<reference evidence="10 11" key="1">
    <citation type="submission" date="2017-01" db="EMBL/GenBank/DDBJ databases">
        <title>Genome sequencing of Arcobacter sp. LPB0137.</title>
        <authorList>
            <person name="Lee G.-W."/>
            <person name="Yi H."/>
        </authorList>
    </citation>
    <scope>NUCLEOTIDE SEQUENCE [LARGE SCALE GENOMIC DNA]</scope>
    <source>
        <strain evidence="10 11">LPB0137</strain>
    </source>
</reference>
<dbReference type="InterPro" id="IPR001867">
    <property type="entry name" value="OmpR/PhoB-type_DNA-bd"/>
</dbReference>
<dbReference type="InterPro" id="IPR011006">
    <property type="entry name" value="CheY-like_superfamily"/>
</dbReference>
<protein>
    <submittedName>
        <fullName evidence="10">DNA-binding response regulator</fullName>
    </submittedName>
</protein>